<reference evidence="2 3" key="1">
    <citation type="submission" date="2014-06" db="EMBL/GenBank/DDBJ databases">
        <authorList>
            <person name="Urmite Genomes Urmite Genomes"/>
        </authorList>
    </citation>
    <scope>NUCLEOTIDE SEQUENCE [LARGE SCALE GENOMIC DNA]</scope>
</reference>
<keyword evidence="1" id="KW-0472">Membrane</keyword>
<evidence type="ECO:0000313" key="2">
    <source>
        <dbReference type="EMBL" id="CDZ78219.1"/>
    </source>
</evidence>
<organism evidence="2 3">
    <name type="scientific">Legionella massiliensis</name>
    <dbReference type="NCBI Taxonomy" id="1034943"/>
    <lineage>
        <taxon>Bacteria</taxon>
        <taxon>Pseudomonadati</taxon>
        <taxon>Pseudomonadota</taxon>
        <taxon>Gammaproteobacteria</taxon>
        <taxon>Legionellales</taxon>
        <taxon>Legionellaceae</taxon>
        <taxon>Legionella</taxon>
    </lineage>
</organism>
<protein>
    <submittedName>
        <fullName evidence="2">Uncharacterized protein</fullName>
    </submittedName>
</protein>
<proteinExistence type="predicted"/>
<name>A0A078L2A3_9GAMM</name>
<dbReference type="Proteomes" id="UP000044071">
    <property type="component" value="Unassembled WGS sequence"/>
</dbReference>
<evidence type="ECO:0000313" key="3">
    <source>
        <dbReference type="Proteomes" id="UP000044071"/>
    </source>
</evidence>
<keyword evidence="3" id="KW-1185">Reference proteome</keyword>
<dbReference type="STRING" id="1034943.BN59_02527"/>
<accession>A0A078L2A3</accession>
<feature type="transmembrane region" description="Helical" evidence="1">
    <location>
        <begin position="77"/>
        <end position="101"/>
    </location>
</feature>
<gene>
    <name evidence="2" type="ORF">BN59_02527</name>
</gene>
<dbReference type="EMBL" id="CCSB01000003">
    <property type="protein sequence ID" value="CDZ78219.1"/>
    <property type="molecule type" value="Genomic_DNA"/>
</dbReference>
<dbReference type="RefSeq" id="WP_043874749.1">
    <property type="nucleotide sequence ID" value="NZ_CCVW01000003.1"/>
</dbReference>
<keyword evidence="1" id="KW-1133">Transmembrane helix</keyword>
<feature type="transmembrane region" description="Helical" evidence="1">
    <location>
        <begin position="107"/>
        <end position="129"/>
    </location>
</feature>
<feature type="transmembrane region" description="Helical" evidence="1">
    <location>
        <begin position="42"/>
        <end position="65"/>
    </location>
</feature>
<sequence length="258" mass="29077">MSIGNIFKEKFLASLDRTKAFLTGEWSWWSFHLLVWHSKKLLSMYGAMAIVSPLVSTLPWMIFALCFSSPLTTPGALIVLGVMGGIFLLPLVPLVITHILLPAINLITNFALAATIFTVSILLIPILAARHAIHEAINKSELDSYDEFLYNLDDSGFEKNVIKPLRSYTPSSTDSEQLRDKILSDAHTTTDKKAYVSLFLKDEQRPNLGRGATNILFSIFTNNKNKEATLIREDEKKRKDVTALTNERERFASTTYHR</sequence>
<dbReference type="AlphaFoldDB" id="A0A078L2A3"/>
<evidence type="ECO:0000256" key="1">
    <source>
        <dbReference type="SAM" id="Phobius"/>
    </source>
</evidence>
<keyword evidence="1" id="KW-0812">Transmembrane</keyword>